<dbReference type="AlphaFoldDB" id="A0A4P6JSB5"/>
<organism evidence="1 2">
    <name type="scientific">Ktedonosporobacter rubrisoli</name>
    <dbReference type="NCBI Taxonomy" id="2509675"/>
    <lineage>
        <taxon>Bacteria</taxon>
        <taxon>Bacillati</taxon>
        <taxon>Chloroflexota</taxon>
        <taxon>Ktedonobacteria</taxon>
        <taxon>Ktedonobacterales</taxon>
        <taxon>Ktedonosporobacteraceae</taxon>
        <taxon>Ktedonosporobacter</taxon>
    </lineage>
</organism>
<reference evidence="1 2" key="1">
    <citation type="submission" date="2019-01" db="EMBL/GenBank/DDBJ databases">
        <title>Ktedonosporobacter rubrisoli SCAWS-G2.</title>
        <authorList>
            <person name="Huang Y."/>
            <person name="Yan B."/>
        </authorList>
    </citation>
    <scope>NUCLEOTIDE SEQUENCE [LARGE SCALE GENOMIC DNA]</scope>
    <source>
        <strain evidence="1 2">SCAWS-G2</strain>
    </source>
</reference>
<proteinExistence type="predicted"/>
<sequence>MLAEELSVIDADSPLWSAARPLLDAALRLEQHDDTYIWYGWKKEPINAFLRHLPEHCVLMVGVWDTLEEGDSAQEILTLGCLCEVVRGEVCTIRTFEALAGKDLPPIAQLEPGYEHAFKLMQVAKMQVAPVAWALFTDRSTWNEWLFSESEASEGIDKGELLASLAREGRCVLLGNQAPHHHL</sequence>
<dbReference type="OrthoDB" id="157371at2"/>
<evidence type="ECO:0000313" key="1">
    <source>
        <dbReference type="EMBL" id="QBD78225.1"/>
    </source>
</evidence>
<gene>
    <name evidence="1" type="ORF">EPA93_20360</name>
</gene>
<dbReference type="RefSeq" id="WP_129889278.1">
    <property type="nucleotide sequence ID" value="NZ_CP035758.1"/>
</dbReference>
<protein>
    <submittedName>
        <fullName evidence="1">Uncharacterized protein</fullName>
    </submittedName>
</protein>
<accession>A0A4P6JSB5</accession>
<evidence type="ECO:0000313" key="2">
    <source>
        <dbReference type="Proteomes" id="UP000290365"/>
    </source>
</evidence>
<name>A0A4P6JSB5_KTERU</name>
<dbReference type="Proteomes" id="UP000290365">
    <property type="component" value="Chromosome"/>
</dbReference>
<dbReference type="KEGG" id="kbs:EPA93_20360"/>
<keyword evidence="2" id="KW-1185">Reference proteome</keyword>
<dbReference type="EMBL" id="CP035758">
    <property type="protein sequence ID" value="QBD78225.1"/>
    <property type="molecule type" value="Genomic_DNA"/>
</dbReference>